<dbReference type="Proteomes" id="UP000813462">
    <property type="component" value="Unassembled WGS sequence"/>
</dbReference>
<dbReference type="AlphaFoldDB" id="A0A978VP80"/>
<evidence type="ECO:0008006" key="3">
    <source>
        <dbReference type="Google" id="ProtNLM"/>
    </source>
</evidence>
<dbReference type="Gene3D" id="3.20.10.10">
    <property type="entry name" value="D-amino Acid Aminotransferase, subunit A, domain 2"/>
    <property type="match status" value="1"/>
</dbReference>
<dbReference type="InterPro" id="IPR036038">
    <property type="entry name" value="Aminotransferase-like"/>
</dbReference>
<protein>
    <recommendedName>
        <fullName evidence="3">D-aminoacid aminotransferase-like PLP-dependent enzymes superfamily protein</fullName>
    </recommendedName>
</protein>
<dbReference type="InterPro" id="IPR001544">
    <property type="entry name" value="Aminotrans_IV"/>
</dbReference>
<dbReference type="GO" id="GO:0003824">
    <property type="term" value="F:catalytic activity"/>
    <property type="evidence" value="ECO:0007669"/>
    <property type="project" value="InterPro"/>
</dbReference>
<dbReference type="Pfam" id="PF01063">
    <property type="entry name" value="Aminotran_4"/>
    <property type="match status" value="1"/>
</dbReference>
<dbReference type="SUPFAM" id="SSF56752">
    <property type="entry name" value="D-aminoacid aminotransferase-like PLP-dependent enzymes"/>
    <property type="match status" value="1"/>
</dbReference>
<dbReference type="EMBL" id="JAEACU010000003">
    <property type="protein sequence ID" value="KAH7537355.1"/>
    <property type="molecule type" value="Genomic_DNA"/>
</dbReference>
<dbReference type="PANTHER" id="PTHR47703:SF2">
    <property type="entry name" value="D-AMINOACID AMINOTRANSFERASE-LIKE PLP-DEPENDENT ENZYMES SUPERFAMILY PROTEIN"/>
    <property type="match status" value="1"/>
</dbReference>
<sequence>MSTSTSRFLFSNGVVLHSSDTPPVTTFLEAHPGAYTTTRSHGNASYLLFWERHLKRLCQSIRILSNSNPQLLFGPRKFSHPFPSLPTNSLTWESSIRDMVHDSLSKVLEIALKERSNGEELSVTAIVAGNSEKLSENENFDEEQVSKFLDVHIHIGVYVPPVFGIGGKGELLAMVGREREVASAKHSDWVRKRKPLENLRPPSATELLLSNDGDHILEGSLSNFYVVCRKNVFKSFLLRMDADIENKFEADGKCLDDHESIHCFEVQTAPLSNSVLPGTIRQLIIEVCLSKGIPVREVAPLWSDREIWEEAFISNSLRLLQHVETICAPSSWDSLHLKSWKEISWNHKHLKKGPGTITTMIQKEVMERAALEGDRF</sequence>
<gene>
    <name evidence="1" type="ORF">FEM48_Zijuj03G0083800</name>
</gene>
<comment type="caution">
    <text evidence="1">The sequence shown here is derived from an EMBL/GenBank/DDBJ whole genome shotgun (WGS) entry which is preliminary data.</text>
</comment>
<accession>A0A978VP80</accession>
<dbReference type="InterPro" id="IPR043132">
    <property type="entry name" value="BCAT-like_C"/>
</dbReference>
<organism evidence="1 2">
    <name type="scientific">Ziziphus jujuba var. spinosa</name>
    <dbReference type="NCBI Taxonomy" id="714518"/>
    <lineage>
        <taxon>Eukaryota</taxon>
        <taxon>Viridiplantae</taxon>
        <taxon>Streptophyta</taxon>
        <taxon>Embryophyta</taxon>
        <taxon>Tracheophyta</taxon>
        <taxon>Spermatophyta</taxon>
        <taxon>Magnoliopsida</taxon>
        <taxon>eudicotyledons</taxon>
        <taxon>Gunneridae</taxon>
        <taxon>Pentapetalae</taxon>
        <taxon>rosids</taxon>
        <taxon>fabids</taxon>
        <taxon>Rosales</taxon>
        <taxon>Rhamnaceae</taxon>
        <taxon>Paliureae</taxon>
        <taxon>Ziziphus</taxon>
    </lineage>
</organism>
<proteinExistence type="predicted"/>
<evidence type="ECO:0000313" key="2">
    <source>
        <dbReference type="Proteomes" id="UP000813462"/>
    </source>
</evidence>
<name>A0A978VP80_ZIZJJ</name>
<evidence type="ECO:0000313" key="1">
    <source>
        <dbReference type="EMBL" id="KAH7537355.1"/>
    </source>
</evidence>
<reference evidence="1" key="1">
    <citation type="journal article" date="2021" name="Front. Plant Sci.">
        <title>Chromosome-Scale Genome Assembly for Chinese Sour Jujube and Insights Into Its Genome Evolution and Domestication Signature.</title>
        <authorList>
            <person name="Shen L.-Y."/>
            <person name="Luo H."/>
            <person name="Wang X.-L."/>
            <person name="Wang X.-M."/>
            <person name="Qiu X.-J."/>
            <person name="Liu H."/>
            <person name="Zhou S.-S."/>
            <person name="Jia K.-H."/>
            <person name="Nie S."/>
            <person name="Bao Y.-T."/>
            <person name="Zhang R.-G."/>
            <person name="Yun Q.-Z."/>
            <person name="Chai Y.-H."/>
            <person name="Lu J.-Y."/>
            <person name="Li Y."/>
            <person name="Zhao S.-W."/>
            <person name="Mao J.-F."/>
            <person name="Jia S.-G."/>
            <person name="Mao Y.-M."/>
        </authorList>
    </citation>
    <scope>NUCLEOTIDE SEQUENCE</scope>
    <source>
        <strain evidence="1">AT0</strain>
        <tissue evidence="1">Leaf</tissue>
    </source>
</reference>
<dbReference type="PANTHER" id="PTHR47703">
    <property type="entry name" value="D-AMINOACID AMINOTRANSFERASE-LIKE PLP-DEPENDENT ENZYMES SUPERFAMILY PROTEIN"/>
    <property type="match status" value="1"/>
</dbReference>